<dbReference type="InterPro" id="IPR035472">
    <property type="entry name" value="RpiR-like_SIS"/>
</dbReference>
<dbReference type="PANTHER" id="PTHR30514:SF1">
    <property type="entry name" value="HTH-TYPE TRANSCRIPTIONAL REGULATOR HEXR-RELATED"/>
    <property type="match status" value="1"/>
</dbReference>
<dbReference type="Proteomes" id="UP000660454">
    <property type="component" value="Unassembled WGS sequence"/>
</dbReference>
<dbReference type="Pfam" id="PF01380">
    <property type="entry name" value="SIS"/>
    <property type="match status" value="1"/>
</dbReference>
<sequence length="301" mass="31964">MSPGDDHPSGIPASNGILVRLRGAIRSLRPAEQRVARAVLADPQGVADRPIGALARECGTSEATVLRFCRAIGLRGYPELRIALAREATLEASRAGDARPLDGDISADDPLEEIVAKIGYSDSRAVAETAEHLDTAALEHAVTAIAGARRVDLYGAGASGFVAADLHQKLHRIGLMAFAWQDFHSALTSAALLRRGDVAIGISHTGTTVDVLDALRLAADRRATTIAITNFDPSPITQLADIVLKTAARETPFRFGAMGSRIAQLTVVDCLSVGVAARLTYDETLTALEDTFRAISGRRRR</sequence>
<dbReference type="SUPFAM" id="SSF53697">
    <property type="entry name" value="SIS domain"/>
    <property type="match status" value="1"/>
</dbReference>
<evidence type="ECO:0000259" key="4">
    <source>
        <dbReference type="PROSITE" id="PS51071"/>
    </source>
</evidence>
<dbReference type="PANTHER" id="PTHR30514">
    <property type="entry name" value="GLUCOKINASE"/>
    <property type="match status" value="1"/>
</dbReference>
<evidence type="ECO:0000256" key="2">
    <source>
        <dbReference type="ARBA" id="ARBA00023125"/>
    </source>
</evidence>
<gene>
    <name evidence="6" type="ORF">Msi02_45680</name>
</gene>
<dbReference type="PROSITE" id="PS51071">
    <property type="entry name" value="HTH_RPIR"/>
    <property type="match status" value="1"/>
</dbReference>
<dbReference type="InterPro" id="IPR047640">
    <property type="entry name" value="RpiR-like"/>
</dbReference>
<dbReference type="InterPro" id="IPR046348">
    <property type="entry name" value="SIS_dom_sf"/>
</dbReference>
<dbReference type="InterPro" id="IPR009057">
    <property type="entry name" value="Homeodomain-like_sf"/>
</dbReference>
<dbReference type="Gene3D" id="3.40.50.10490">
    <property type="entry name" value="Glucose-6-phosphate isomerase like protein, domain 1"/>
    <property type="match status" value="1"/>
</dbReference>
<keyword evidence="1" id="KW-0805">Transcription regulation</keyword>
<evidence type="ECO:0000256" key="3">
    <source>
        <dbReference type="ARBA" id="ARBA00023163"/>
    </source>
</evidence>
<name>A0ABQ4GQQ1_9ACTN</name>
<dbReference type="CDD" id="cd05013">
    <property type="entry name" value="SIS_RpiR"/>
    <property type="match status" value="1"/>
</dbReference>
<accession>A0ABQ4GQQ1</accession>
<protein>
    <submittedName>
        <fullName evidence="6">RpiR family transcriptional regulator</fullName>
    </submittedName>
</protein>
<dbReference type="RefSeq" id="WP_204050127.1">
    <property type="nucleotide sequence ID" value="NZ_BOOF01000027.1"/>
</dbReference>
<organism evidence="6 7">
    <name type="scientific">Microbispora siamensis</name>
    <dbReference type="NCBI Taxonomy" id="564413"/>
    <lineage>
        <taxon>Bacteria</taxon>
        <taxon>Bacillati</taxon>
        <taxon>Actinomycetota</taxon>
        <taxon>Actinomycetes</taxon>
        <taxon>Streptosporangiales</taxon>
        <taxon>Streptosporangiaceae</taxon>
        <taxon>Microbispora</taxon>
    </lineage>
</organism>
<comment type="caution">
    <text evidence="6">The sequence shown here is derived from an EMBL/GenBank/DDBJ whole genome shotgun (WGS) entry which is preliminary data.</text>
</comment>
<dbReference type="InterPro" id="IPR000281">
    <property type="entry name" value="HTH_RpiR"/>
</dbReference>
<dbReference type="SUPFAM" id="SSF46689">
    <property type="entry name" value="Homeodomain-like"/>
    <property type="match status" value="1"/>
</dbReference>
<dbReference type="InterPro" id="IPR001347">
    <property type="entry name" value="SIS_dom"/>
</dbReference>
<keyword evidence="2" id="KW-0238">DNA-binding</keyword>
<evidence type="ECO:0000313" key="7">
    <source>
        <dbReference type="Proteomes" id="UP000660454"/>
    </source>
</evidence>
<feature type="domain" description="HTH rpiR-type" evidence="4">
    <location>
        <begin position="15"/>
        <end position="91"/>
    </location>
</feature>
<proteinExistence type="predicted"/>
<dbReference type="InterPro" id="IPR036388">
    <property type="entry name" value="WH-like_DNA-bd_sf"/>
</dbReference>
<evidence type="ECO:0000259" key="5">
    <source>
        <dbReference type="PROSITE" id="PS51464"/>
    </source>
</evidence>
<evidence type="ECO:0000256" key="1">
    <source>
        <dbReference type="ARBA" id="ARBA00023015"/>
    </source>
</evidence>
<dbReference type="PROSITE" id="PS51464">
    <property type="entry name" value="SIS"/>
    <property type="match status" value="1"/>
</dbReference>
<keyword evidence="7" id="KW-1185">Reference proteome</keyword>
<feature type="domain" description="SIS" evidence="5">
    <location>
        <begin position="141"/>
        <end position="281"/>
    </location>
</feature>
<dbReference type="Pfam" id="PF01418">
    <property type="entry name" value="HTH_6"/>
    <property type="match status" value="1"/>
</dbReference>
<dbReference type="EMBL" id="BOOF01000027">
    <property type="protein sequence ID" value="GIH63751.1"/>
    <property type="molecule type" value="Genomic_DNA"/>
</dbReference>
<evidence type="ECO:0000313" key="6">
    <source>
        <dbReference type="EMBL" id="GIH63751.1"/>
    </source>
</evidence>
<reference evidence="6 7" key="1">
    <citation type="submission" date="2021-01" db="EMBL/GenBank/DDBJ databases">
        <title>Whole genome shotgun sequence of Microbispora siamensis NBRC 104113.</title>
        <authorList>
            <person name="Komaki H."/>
            <person name="Tamura T."/>
        </authorList>
    </citation>
    <scope>NUCLEOTIDE SEQUENCE [LARGE SCALE GENOMIC DNA]</scope>
    <source>
        <strain evidence="6 7">NBRC 104113</strain>
    </source>
</reference>
<dbReference type="Gene3D" id="1.10.10.10">
    <property type="entry name" value="Winged helix-like DNA-binding domain superfamily/Winged helix DNA-binding domain"/>
    <property type="match status" value="1"/>
</dbReference>
<keyword evidence="3" id="KW-0804">Transcription</keyword>